<reference evidence="4" key="1">
    <citation type="submission" date="2025-08" db="UniProtKB">
        <authorList>
            <consortium name="RefSeq"/>
        </authorList>
    </citation>
    <scope>IDENTIFICATION</scope>
</reference>
<dbReference type="Pfam" id="PF00059">
    <property type="entry name" value="Lectin_C"/>
    <property type="match status" value="2"/>
</dbReference>
<protein>
    <submittedName>
        <fullName evidence="4">Uncharacterized protein LOC112046550</fullName>
    </submittedName>
</protein>
<dbReference type="InterPro" id="IPR001304">
    <property type="entry name" value="C-type_lectin-like"/>
</dbReference>
<gene>
    <name evidence="4" type="primary">LOC112046550</name>
</gene>
<dbReference type="InterPro" id="IPR018378">
    <property type="entry name" value="C-type_lectin_CS"/>
</dbReference>
<dbReference type="CDD" id="cd00037">
    <property type="entry name" value="CLECT"/>
    <property type="match status" value="2"/>
</dbReference>
<dbReference type="GeneID" id="112046550"/>
<dbReference type="InterPro" id="IPR016187">
    <property type="entry name" value="CTDL_fold"/>
</dbReference>
<keyword evidence="1" id="KW-1015">Disulfide bond</keyword>
<evidence type="ECO:0000256" key="1">
    <source>
        <dbReference type="ARBA" id="ARBA00023157"/>
    </source>
</evidence>
<dbReference type="Proteomes" id="UP001652582">
    <property type="component" value="Chromosome 11"/>
</dbReference>
<dbReference type="RefSeq" id="XP_052740350.1">
    <property type="nucleotide sequence ID" value="XM_052884390.1"/>
</dbReference>
<accession>A0ABM3LMU0</accession>
<dbReference type="Gene3D" id="3.10.100.10">
    <property type="entry name" value="Mannose-Binding Protein A, subunit A"/>
    <property type="match status" value="2"/>
</dbReference>
<dbReference type="SMART" id="SM00034">
    <property type="entry name" value="CLECT"/>
    <property type="match status" value="2"/>
</dbReference>
<dbReference type="SUPFAM" id="SSF56436">
    <property type="entry name" value="C-type lectin-like"/>
    <property type="match status" value="2"/>
</dbReference>
<dbReference type="PANTHER" id="PTHR22801">
    <property type="entry name" value="LITHOSTATHINE"/>
    <property type="match status" value="1"/>
</dbReference>
<feature type="domain" description="C-type lectin" evidence="2">
    <location>
        <begin position="181"/>
        <end position="307"/>
    </location>
</feature>
<dbReference type="InterPro" id="IPR050801">
    <property type="entry name" value="Ca-Dep_Lectins_ImmuneDev"/>
</dbReference>
<feature type="domain" description="C-type lectin" evidence="2">
    <location>
        <begin position="52"/>
        <end position="157"/>
    </location>
</feature>
<proteinExistence type="predicted"/>
<organism evidence="3 4">
    <name type="scientific">Bicyclus anynana</name>
    <name type="common">Squinting bush brown butterfly</name>
    <dbReference type="NCBI Taxonomy" id="110368"/>
    <lineage>
        <taxon>Eukaryota</taxon>
        <taxon>Metazoa</taxon>
        <taxon>Ecdysozoa</taxon>
        <taxon>Arthropoda</taxon>
        <taxon>Hexapoda</taxon>
        <taxon>Insecta</taxon>
        <taxon>Pterygota</taxon>
        <taxon>Neoptera</taxon>
        <taxon>Endopterygota</taxon>
        <taxon>Lepidoptera</taxon>
        <taxon>Glossata</taxon>
        <taxon>Ditrysia</taxon>
        <taxon>Papilionoidea</taxon>
        <taxon>Nymphalidae</taxon>
        <taxon>Satyrinae</taxon>
        <taxon>Satyrini</taxon>
        <taxon>Mycalesina</taxon>
        <taxon>Bicyclus</taxon>
    </lineage>
</organism>
<evidence type="ECO:0000313" key="4">
    <source>
        <dbReference type="RefSeq" id="XP_052740350.1"/>
    </source>
</evidence>
<dbReference type="PROSITE" id="PS50041">
    <property type="entry name" value="C_TYPE_LECTIN_2"/>
    <property type="match status" value="2"/>
</dbReference>
<sequence>MKVVLSAYLIGVGLAFGAKLLNKGFPVNEFRCDYEYIPAIDGWMKFHVIPANWFDARLRCHLEGTTLASPLNPDIQEAMLSVSKLGAQHSDIFTGIHSTFSKGNFFSIEGVPLSDILHEWGTDEPNNLNDTESCVYLTPSGTIGDGTCDTPKPYVCYKRNDENHVLNECGTIDDAYTLNRLTGSCYKFHRTPRIYSRAYMACAAEGGYLSIINSELEARFIRKLFALNPATSMIGPFYKDVAYLGFHDWKEHGEWLTIHGETLESAGYEKWSSGEPNNLTGEFCGAVYRSGLLLDLMCDTVHAFICEKSPASLLCE</sequence>
<evidence type="ECO:0000313" key="3">
    <source>
        <dbReference type="Proteomes" id="UP001652582"/>
    </source>
</evidence>
<dbReference type="PROSITE" id="PS00615">
    <property type="entry name" value="C_TYPE_LECTIN_1"/>
    <property type="match status" value="1"/>
</dbReference>
<dbReference type="PANTHER" id="PTHR22801:SF63">
    <property type="entry name" value="C-TYPE LECTIN DOMAIN-CONTAINING PROTEIN"/>
    <property type="match status" value="1"/>
</dbReference>
<keyword evidence="3" id="KW-1185">Reference proteome</keyword>
<dbReference type="InterPro" id="IPR016186">
    <property type="entry name" value="C-type_lectin-like/link_sf"/>
</dbReference>
<evidence type="ECO:0000259" key="2">
    <source>
        <dbReference type="PROSITE" id="PS50041"/>
    </source>
</evidence>
<name>A0ABM3LMU0_BICAN</name>